<dbReference type="InterPro" id="IPR003439">
    <property type="entry name" value="ABC_transporter-like_ATP-bd"/>
</dbReference>
<dbReference type="GO" id="GO:0005524">
    <property type="term" value="F:ATP binding"/>
    <property type="evidence" value="ECO:0007669"/>
    <property type="project" value="UniProtKB-KW"/>
</dbReference>
<evidence type="ECO:0000256" key="10">
    <source>
        <dbReference type="ARBA" id="ARBA00023180"/>
    </source>
</evidence>
<feature type="domain" description="ABC transporter" evidence="13">
    <location>
        <begin position="550"/>
        <end position="778"/>
    </location>
</feature>
<keyword evidence="16" id="KW-1185">Reference proteome</keyword>
<keyword evidence="3" id="KW-0813">Transport</keyword>
<evidence type="ECO:0000256" key="5">
    <source>
        <dbReference type="ARBA" id="ARBA00022692"/>
    </source>
</evidence>
<proteinExistence type="inferred from homology"/>
<keyword evidence="8 12" id="KW-1133">Transmembrane helix</keyword>
<name>A0A370TD30_9HELO</name>
<feature type="domain" description="ABC transmembrane type-1" evidence="14">
    <location>
        <begin position="195"/>
        <end position="461"/>
    </location>
</feature>
<evidence type="ECO:0000259" key="14">
    <source>
        <dbReference type="PROSITE" id="PS50929"/>
    </source>
</evidence>
<keyword evidence="4" id="KW-1003">Cell membrane</keyword>
<feature type="transmembrane region" description="Helical" evidence="12">
    <location>
        <begin position="406"/>
        <end position="432"/>
    </location>
</feature>
<evidence type="ECO:0000256" key="4">
    <source>
        <dbReference type="ARBA" id="ARBA00022475"/>
    </source>
</evidence>
<feature type="transmembrane region" description="Helical" evidence="12">
    <location>
        <begin position="226"/>
        <end position="247"/>
    </location>
</feature>
<evidence type="ECO:0000259" key="13">
    <source>
        <dbReference type="PROSITE" id="PS50893"/>
    </source>
</evidence>
<keyword evidence="15" id="KW-0378">Hydrolase</keyword>
<dbReference type="GO" id="GO:0005886">
    <property type="term" value="C:plasma membrane"/>
    <property type="evidence" value="ECO:0007669"/>
    <property type="project" value="UniProtKB-SubCell"/>
</dbReference>
<evidence type="ECO:0000256" key="8">
    <source>
        <dbReference type="ARBA" id="ARBA00022989"/>
    </source>
</evidence>
<dbReference type="Gene3D" id="3.40.50.300">
    <property type="entry name" value="P-loop containing nucleotide triphosphate hydrolases"/>
    <property type="match status" value="2"/>
</dbReference>
<evidence type="ECO:0000256" key="11">
    <source>
        <dbReference type="SAM" id="MobiDB-lite"/>
    </source>
</evidence>
<feature type="transmembrane region" description="Helical" evidence="12">
    <location>
        <begin position="1089"/>
        <end position="1109"/>
    </location>
</feature>
<dbReference type="GO" id="GO:0140359">
    <property type="term" value="F:ABC-type transporter activity"/>
    <property type="evidence" value="ECO:0007669"/>
    <property type="project" value="InterPro"/>
</dbReference>
<dbReference type="CDD" id="cd03244">
    <property type="entry name" value="ABCC_MRP_domain2"/>
    <property type="match status" value="1"/>
</dbReference>
<feature type="transmembrane region" description="Helical" evidence="12">
    <location>
        <begin position="869"/>
        <end position="896"/>
    </location>
</feature>
<keyword evidence="6" id="KW-0547">Nucleotide-binding</keyword>
<comment type="subcellular location">
    <subcellularLocation>
        <location evidence="1">Cell membrane</location>
        <topology evidence="1">Multi-pass membrane protein</topology>
    </subcellularLocation>
</comment>
<feature type="transmembrane region" description="Helical" evidence="12">
    <location>
        <begin position="20"/>
        <end position="38"/>
    </location>
</feature>
<dbReference type="RefSeq" id="XP_031866078.1">
    <property type="nucleotide sequence ID" value="XM_032017435.1"/>
</dbReference>
<accession>A0A370TD30</accession>
<keyword evidence="10" id="KW-0325">Glycoprotein</keyword>
<protein>
    <submittedName>
        <fullName evidence="15">p-loop containing nucleoside triphosphate hydrolase</fullName>
    </submittedName>
</protein>
<dbReference type="PANTHER" id="PTHR24223:SF399">
    <property type="entry name" value="ABC TRANSPORTER ATNG"/>
    <property type="match status" value="1"/>
</dbReference>
<keyword evidence="7" id="KW-0067">ATP-binding</keyword>
<dbReference type="GO" id="GO:0016887">
    <property type="term" value="F:ATP hydrolysis activity"/>
    <property type="evidence" value="ECO:0007669"/>
    <property type="project" value="InterPro"/>
</dbReference>
<dbReference type="STRING" id="2656787.A0A370TD30"/>
<dbReference type="PROSITE" id="PS50893">
    <property type="entry name" value="ABC_TRANSPORTER_2"/>
    <property type="match status" value="2"/>
</dbReference>
<evidence type="ECO:0000256" key="3">
    <source>
        <dbReference type="ARBA" id="ARBA00022448"/>
    </source>
</evidence>
<reference evidence="15 16" key="1">
    <citation type="journal article" date="2018" name="IMA Fungus">
        <title>IMA Genome-F 9: Draft genome sequence of Annulohypoxylon stygium, Aspergillus mulundensis, Berkeleyomyces basicola (syn. Thielaviopsis basicola), Ceratocystis smalleyi, two Cercospora beticola strains, Coleophoma cylindrospora, Fusarium fracticaudum, Phialophora cf. hyalina, and Morchella septimelata.</title>
        <authorList>
            <person name="Wingfield B.D."/>
            <person name="Bills G.F."/>
            <person name="Dong Y."/>
            <person name="Huang W."/>
            <person name="Nel W.J."/>
            <person name="Swalarsk-Parry B.S."/>
            <person name="Vaghefi N."/>
            <person name="Wilken P.M."/>
            <person name="An Z."/>
            <person name="de Beer Z.W."/>
            <person name="De Vos L."/>
            <person name="Chen L."/>
            <person name="Duong T.A."/>
            <person name="Gao Y."/>
            <person name="Hammerbacher A."/>
            <person name="Kikkert J.R."/>
            <person name="Li Y."/>
            <person name="Li H."/>
            <person name="Li K."/>
            <person name="Li Q."/>
            <person name="Liu X."/>
            <person name="Ma X."/>
            <person name="Naidoo K."/>
            <person name="Pethybridge S.J."/>
            <person name="Sun J."/>
            <person name="Steenkamp E.T."/>
            <person name="van der Nest M.A."/>
            <person name="van Wyk S."/>
            <person name="Wingfield M.J."/>
            <person name="Xiong C."/>
            <person name="Yue Q."/>
            <person name="Zhang X."/>
        </authorList>
    </citation>
    <scope>NUCLEOTIDE SEQUENCE [LARGE SCALE GENOMIC DNA]</scope>
    <source>
        <strain evidence="15 16">BP 5553</strain>
    </source>
</reference>
<feature type="region of interest" description="Disordered" evidence="11">
    <location>
        <begin position="1382"/>
        <end position="1405"/>
    </location>
</feature>
<feature type="transmembrane region" description="Helical" evidence="12">
    <location>
        <begin position="1056"/>
        <end position="1077"/>
    </location>
</feature>
<organism evidence="15 16">
    <name type="scientific">Venustampulla echinocandica</name>
    <dbReference type="NCBI Taxonomy" id="2656787"/>
    <lineage>
        <taxon>Eukaryota</taxon>
        <taxon>Fungi</taxon>
        <taxon>Dikarya</taxon>
        <taxon>Ascomycota</taxon>
        <taxon>Pezizomycotina</taxon>
        <taxon>Leotiomycetes</taxon>
        <taxon>Helotiales</taxon>
        <taxon>Pleuroascaceae</taxon>
        <taxon>Venustampulla</taxon>
    </lineage>
</organism>
<sequence length="1405" mass="154033">MATEGTGDSDTKEYTFDPQATIVIGLLASPVFIVLSYWEHYRSTTPSTILNLYLLATIPMDAARARTLFKIPNNIAIASIFTAIVCFKFIILILEAKEKSNLIRPEFKCPSPEQTAGTLNRSFFWWFNPLLLIGFKQSLVVNDLFFNDDALTFDAWRDIIRRRLANADNSKPHALLKVMLATFKGLLLAGIIPRLCLTGVNYAQPFLVSRVVNFIEQPETATSNKIAYGLIAAYAIVYIGIAVMSTISQHKNYRAIVAIRGSAVSLIYHHTLSLSSSSASTSSSLTLINNDVERMGHGMRDVHEIWASLIEIALSLWLLEVRLGVSVAAAVVVIIGCVFGFVKLGMLLSGRQKVWLEAIEARITTTVATLGSIRGIKSTGSTDIVQNIITRLRSDEIRISRKYRELIVGLVTLSYVSTTLAPVFAFATYSIISNFRGTTPLLAASAYTSLTVFSLLGQAVSKWISSTVGIINSIACLERVRQYLATNPRVDPRTIESNNKPIGSSNPAEVRTFDISGTEMLDMGSVDPSPYNPHNAEGLPAEIPANQKIITIRDCSASWKKGSDPAISGINITVLLGSLVMVIGPIGCGKTTLLKVMLGEMPHTTGTVIVGRSKAAFCAQLPWLTNASIRDNIIGVSYLDARWYNTVVKACALDQDFTQLPDGDNTVIGSKGVSLSGGQKSRLALARALYARNDLVILDDIFSGLDAKTERHVFESVLGSHGILRRGGTTTVLATNSVRNISLADHIVVLGPDGKIIDQGTYRNLVYASSYLESLGTREKTLNASEPEKIDDDTVPGLAAARTPYQPSDIDDKRKSDLTIYRYYIDTVGWVTWGFFVLLCSGFVFGLVFPQIWIQFWTEANAKEANHRLGYYLSLYALWSVMAIVIFLGACSWLMIRMVPQAAIKFHRVLLNSALRAPLAYFSTTDSGEVSNRFSQDLELIDMELPTALIGTTITFLSCIAQVGVIIYGSSYVAAAVFGLVILLYYVQLFYLRTSRQLRLLDLEAKAPLLSHFMESINGLVTVRAFGWTEKFACRNYDLLERSQRPFYLLFCAQRWLNLTLELAVAFLAIILVSIVVTTRDTSGAKVGVALVSIVGFGVSLKSLVYNWASLEVAMGAISRIRHFAIHTSSEDQPGEDKTLPPDWPHQGMITFHNVSAAYSPTSHTVLNNLSFSVKAGAKVAICGRTGSGKSSTIAALLRLIDLRSGTITIDGIDISTVVRQELRSKLITLPQEPFYYHATIRENLDIRGQSSTEELLDVLDVVGMREVIDKKGGLDAMANEDPLSHGQSQLLCLARAVLRPNKILIMDESTSSVDKKTEAKMVDIIRERFQDRTVICVAHNLNTIMDYDEVIVLEAGRIVEQGKPSILALEPSKFASLLRAADSEPENASEEETTGAGLSPGVSV</sequence>
<dbReference type="Gene3D" id="1.20.1560.10">
    <property type="entry name" value="ABC transporter type 1, transmembrane domain"/>
    <property type="match status" value="2"/>
</dbReference>
<evidence type="ECO:0000256" key="7">
    <source>
        <dbReference type="ARBA" id="ARBA00022840"/>
    </source>
</evidence>
<feature type="transmembrane region" description="Helical" evidence="12">
    <location>
        <begin position="325"/>
        <end position="346"/>
    </location>
</feature>
<feature type="transmembrane region" description="Helical" evidence="12">
    <location>
        <begin position="973"/>
        <end position="992"/>
    </location>
</feature>
<dbReference type="InterPro" id="IPR003593">
    <property type="entry name" value="AAA+_ATPase"/>
</dbReference>
<feature type="domain" description="ABC transporter" evidence="13">
    <location>
        <begin position="1150"/>
        <end position="1381"/>
    </location>
</feature>
<evidence type="ECO:0000256" key="2">
    <source>
        <dbReference type="ARBA" id="ARBA00009726"/>
    </source>
</evidence>
<keyword evidence="5 12" id="KW-0812">Transmembrane</keyword>
<evidence type="ECO:0000256" key="6">
    <source>
        <dbReference type="ARBA" id="ARBA00022741"/>
    </source>
</evidence>
<evidence type="ECO:0000256" key="1">
    <source>
        <dbReference type="ARBA" id="ARBA00004651"/>
    </source>
</evidence>
<feature type="domain" description="ABC transmembrane type-1" evidence="14">
    <location>
        <begin position="833"/>
        <end position="1112"/>
    </location>
</feature>
<dbReference type="Proteomes" id="UP000254866">
    <property type="component" value="Unassembled WGS sequence"/>
</dbReference>
<evidence type="ECO:0000313" key="15">
    <source>
        <dbReference type="EMBL" id="RDL32356.1"/>
    </source>
</evidence>
<feature type="transmembrane region" description="Helical" evidence="12">
    <location>
        <begin position="75"/>
        <end position="94"/>
    </location>
</feature>
<dbReference type="FunFam" id="1.20.1560.10:FF:000066">
    <property type="entry name" value="ABC multidrug transporter (Eurofung)"/>
    <property type="match status" value="1"/>
</dbReference>
<evidence type="ECO:0000256" key="12">
    <source>
        <dbReference type="SAM" id="Phobius"/>
    </source>
</evidence>
<dbReference type="SUPFAM" id="SSF90123">
    <property type="entry name" value="ABC transporter transmembrane region"/>
    <property type="match status" value="2"/>
</dbReference>
<dbReference type="FunFam" id="3.40.50.300:FF:001854">
    <property type="entry name" value="ABC multidrug transporter (Eurofung)"/>
    <property type="match status" value="1"/>
</dbReference>
<dbReference type="InterPro" id="IPR044726">
    <property type="entry name" value="ABCC_6TM_D2"/>
</dbReference>
<dbReference type="PROSITE" id="PS00211">
    <property type="entry name" value="ABC_TRANSPORTER_1"/>
    <property type="match status" value="2"/>
</dbReference>
<dbReference type="EMBL" id="NPIC01000010">
    <property type="protein sequence ID" value="RDL32356.1"/>
    <property type="molecule type" value="Genomic_DNA"/>
</dbReference>
<feature type="compositionally biased region" description="Acidic residues" evidence="11">
    <location>
        <begin position="1384"/>
        <end position="1394"/>
    </location>
</feature>
<dbReference type="InterPro" id="IPR017871">
    <property type="entry name" value="ABC_transporter-like_CS"/>
</dbReference>
<dbReference type="CDD" id="cd03250">
    <property type="entry name" value="ABCC_MRP_domain1"/>
    <property type="match status" value="1"/>
</dbReference>
<dbReference type="InterPro" id="IPR050173">
    <property type="entry name" value="ABC_transporter_C-like"/>
</dbReference>
<comment type="caution">
    <text evidence="15">The sequence shown here is derived from an EMBL/GenBank/DDBJ whole genome shotgun (WGS) entry which is preliminary data.</text>
</comment>
<dbReference type="PROSITE" id="PS50929">
    <property type="entry name" value="ABC_TM1F"/>
    <property type="match status" value="2"/>
</dbReference>
<dbReference type="SUPFAM" id="SSF52540">
    <property type="entry name" value="P-loop containing nucleoside triphosphate hydrolases"/>
    <property type="match status" value="2"/>
</dbReference>
<dbReference type="InterPro" id="IPR027417">
    <property type="entry name" value="P-loop_NTPase"/>
</dbReference>
<dbReference type="FunFam" id="3.40.50.300:FF:000838">
    <property type="entry name" value="ABC multidrug transporter (Eurofung)"/>
    <property type="match status" value="1"/>
</dbReference>
<evidence type="ECO:0000256" key="9">
    <source>
        <dbReference type="ARBA" id="ARBA00023136"/>
    </source>
</evidence>
<dbReference type="OrthoDB" id="6500128at2759"/>
<gene>
    <name evidence="15" type="ORF">BP5553_08812</name>
</gene>
<feature type="transmembrane region" description="Helical" evidence="12">
    <location>
        <begin position="823"/>
        <end position="849"/>
    </location>
</feature>
<dbReference type="FunFam" id="1.20.1560.10:FF:000055">
    <property type="entry name" value="ABC multidrug transporter (Eurofung)"/>
    <property type="match status" value="1"/>
</dbReference>
<dbReference type="InterPro" id="IPR036640">
    <property type="entry name" value="ABC1_TM_sf"/>
</dbReference>
<dbReference type="Pfam" id="PF00005">
    <property type="entry name" value="ABC_tran"/>
    <property type="match status" value="2"/>
</dbReference>
<dbReference type="InterPro" id="IPR011527">
    <property type="entry name" value="ABC1_TM_dom"/>
</dbReference>
<dbReference type="PANTHER" id="PTHR24223">
    <property type="entry name" value="ATP-BINDING CASSETTE SUB-FAMILY C"/>
    <property type="match status" value="1"/>
</dbReference>
<dbReference type="CDD" id="cd18580">
    <property type="entry name" value="ABC_6TM_ABCC_D2"/>
    <property type="match status" value="1"/>
</dbReference>
<dbReference type="SMART" id="SM00382">
    <property type="entry name" value="AAA"/>
    <property type="match status" value="2"/>
</dbReference>
<dbReference type="Pfam" id="PF00664">
    <property type="entry name" value="ABC_membrane"/>
    <property type="match status" value="2"/>
</dbReference>
<comment type="similarity">
    <text evidence="2">Belongs to the ABC transporter superfamily. ABCC family. Conjugate transporter (TC 3.A.1.208) subfamily.</text>
</comment>
<dbReference type="GeneID" id="43601661"/>
<keyword evidence="9 12" id="KW-0472">Membrane</keyword>
<evidence type="ECO:0000313" key="16">
    <source>
        <dbReference type="Proteomes" id="UP000254866"/>
    </source>
</evidence>